<organism evidence="1">
    <name type="scientific">marine sediment metagenome</name>
    <dbReference type="NCBI Taxonomy" id="412755"/>
    <lineage>
        <taxon>unclassified sequences</taxon>
        <taxon>metagenomes</taxon>
        <taxon>ecological metagenomes</taxon>
    </lineage>
</organism>
<name>X1PQQ7_9ZZZZ</name>
<gene>
    <name evidence="1" type="ORF">S06H3_55657</name>
</gene>
<reference evidence="1" key="1">
    <citation type="journal article" date="2014" name="Front. Microbiol.">
        <title>High frequency of phylogenetically diverse reductive dehalogenase-homologous genes in deep subseafloor sedimentary metagenomes.</title>
        <authorList>
            <person name="Kawai M."/>
            <person name="Futagami T."/>
            <person name="Toyoda A."/>
            <person name="Takaki Y."/>
            <person name="Nishi S."/>
            <person name="Hori S."/>
            <person name="Arai W."/>
            <person name="Tsubouchi T."/>
            <person name="Morono Y."/>
            <person name="Uchiyama I."/>
            <person name="Ito T."/>
            <person name="Fujiyama A."/>
            <person name="Inagaki F."/>
            <person name="Takami H."/>
        </authorList>
    </citation>
    <scope>NUCLEOTIDE SEQUENCE</scope>
    <source>
        <strain evidence="1">Expedition CK06-06</strain>
    </source>
</reference>
<proteinExistence type="predicted"/>
<dbReference type="AlphaFoldDB" id="X1PQQ7"/>
<sequence>FGELHIEGYQKQDTRTFKSYEEFEKEYCRGYVWPSDLKNTVAEYLEKIIAPIRKFGKKRL</sequence>
<protein>
    <submittedName>
        <fullName evidence="1">Uncharacterized protein</fullName>
    </submittedName>
</protein>
<feature type="non-terminal residue" evidence="1">
    <location>
        <position position="1"/>
    </location>
</feature>
<dbReference type="InterPro" id="IPR014729">
    <property type="entry name" value="Rossmann-like_a/b/a_fold"/>
</dbReference>
<evidence type="ECO:0000313" key="1">
    <source>
        <dbReference type="EMBL" id="GAI58562.1"/>
    </source>
</evidence>
<dbReference type="EMBL" id="BARV01035700">
    <property type="protein sequence ID" value="GAI58562.1"/>
    <property type="molecule type" value="Genomic_DNA"/>
</dbReference>
<accession>X1PQQ7</accession>
<dbReference type="Gene3D" id="3.40.50.620">
    <property type="entry name" value="HUPs"/>
    <property type="match status" value="1"/>
</dbReference>
<comment type="caution">
    <text evidence="1">The sequence shown here is derived from an EMBL/GenBank/DDBJ whole genome shotgun (WGS) entry which is preliminary data.</text>
</comment>